<dbReference type="AlphaFoldDB" id="A0A1M5A399"/>
<dbReference type="OrthoDB" id="8595425at2"/>
<dbReference type="STRING" id="288992.SAMN04488522_102570"/>
<reference evidence="3" key="1">
    <citation type="submission" date="2016-11" db="EMBL/GenBank/DDBJ databases">
        <authorList>
            <person name="Varghese N."/>
            <person name="Submissions S."/>
        </authorList>
    </citation>
    <scope>NUCLEOTIDE SEQUENCE [LARGE SCALE GENOMIC DNA]</scope>
    <source>
        <strain evidence="3">DSM 16990</strain>
    </source>
</reference>
<organism evidence="2 3">
    <name type="scientific">Pedobacter caeni</name>
    <dbReference type="NCBI Taxonomy" id="288992"/>
    <lineage>
        <taxon>Bacteria</taxon>
        <taxon>Pseudomonadati</taxon>
        <taxon>Bacteroidota</taxon>
        <taxon>Sphingobacteriia</taxon>
        <taxon>Sphingobacteriales</taxon>
        <taxon>Sphingobacteriaceae</taxon>
        <taxon>Pedobacter</taxon>
    </lineage>
</organism>
<dbReference type="EMBL" id="FQUQ01000002">
    <property type="protein sequence ID" value="SHF24763.1"/>
    <property type="molecule type" value="Genomic_DNA"/>
</dbReference>
<dbReference type="RefSeq" id="WP_073230553.1">
    <property type="nucleotide sequence ID" value="NZ_FQUQ01000002.1"/>
</dbReference>
<proteinExistence type="predicted"/>
<evidence type="ECO:0000313" key="3">
    <source>
        <dbReference type="Proteomes" id="UP000184287"/>
    </source>
</evidence>
<sequence>MNIVTHEQGGIKIAEVISDQVLIGNVEDGQQLMGDLYYQGYDKIIIHETNLTPDFFDLKTRIAGEILQKFSNYRIQLVIIGEFSKYPGKSIRDFIYESNNGKTVNFLSTVAEATDRLFR</sequence>
<dbReference type="Proteomes" id="UP000184287">
    <property type="component" value="Unassembled WGS sequence"/>
</dbReference>
<protein>
    <recommendedName>
        <fullName evidence="1">DUF4180 domain-containing protein</fullName>
    </recommendedName>
</protein>
<feature type="domain" description="DUF4180" evidence="1">
    <location>
        <begin position="9"/>
        <end position="117"/>
    </location>
</feature>
<name>A0A1M5A399_9SPHI</name>
<dbReference type="Pfam" id="PF13788">
    <property type="entry name" value="DUF4180"/>
    <property type="match status" value="1"/>
</dbReference>
<gene>
    <name evidence="2" type="ORF">SAMN04488522_102570</name>
</gene>
<evidence type="ECO:0000313" key="2">
    <source>
        <dbReference type="EMBL" id="SHF24763.1"/>
    </source>
</evidence>
<evidence type="ECO:0000259" key="1">
    <source>
        <dbReference type="Pfam" id="PF13788"/>
    </source>
</evidence>
<keyword evidence="3" id="KW-1185">Reference proteome</keyword>
<accession>A0A1M5A399</accession>
<dbReference type="InterPro" id="IPR025438">
    <property type="entry name" value="DUF4180"/>
</dbReference>